<dbReference type="AlphaFoldDB" id="A0A2R4W0B9"/>
<evidence type="ECO:0000259" key="2">
    <source>
        <dbReference type="Pfam" id="PF02775"/>
    </source>
</evidence>
<dbReference type="Proteomes" id="UP000244792">
    <property type="component" value="Chromosome"/>
</dbReference>
<name>A0A2R4W0B9_THEAF</name>
<proteinExistence type="predicted"/>
<dbReference type="SUPFAM" id="SSF52518">
    <property type="entry name" value="Thiamin diphosphate-binding fold (THDP-binding)"/>
    <property type="match status" value="1"/>
</dbReference>
<organism evidence="3 4">
    <name type="scientific">Thermodesulfobium acidiphilum</name>
    <dbReference type="NCBI Taxonomy" id="1794699"/>
    <lineage>
        <taxon>Bacteria</taxon>
        <taxon>Pseudomonadati</taxon>
        <taxon>Thermodesulfobiota</taxon>
        <taxon>Thermodesulfobiia</taxon>
        <taxon>Thermodesulfobiales</taxon>
        <taxon>Thermodesulfobiaceae</taxon>
        <taxon>Thermodesulfobium</taxon>
    </lineage>
</organism>
<protein>
    <submittedName>
        <fullName evidence="3">2-oxoglutarate ferredoxin oxidoreductase subunit beta</fullName>
    </submittedName>
</protein>
<dbReference type="GO" id="GO:0016625">
    <property type="term" value="F:oxidoreductase activity, acting on the aldehyde or oxo group of donors, iron-sulfur protein as acceptor"/>
    <property type="evidence" value="ECO:0007669"/>
    <property type="project" value="UniProtKB-ARBA"/>
</dbReference>
<dbReference type="GO" id="GO:0044281">
    <property type="term" value="P:small molecule metabolic process"/>
    <property type="evidence" value="ECO:0007669"/>
    <property type="project" value="UniProtKB-ARBA"/>
</dbReference>
<keyword evidence="4" id="KW-1185">Reference proteome</keyword>
<accession>A0A2R4W0B9</accession>
<dbReference type="InterPro" id="IPR051457">
    <property type="entry name" value="2-oxoacid:Fd_oxidoreductase"/>
</dbReference>
<dbReference type="GO" id="GO:0030976">
    <property type="term" value="F:thiamine pyrophosphate binding"/>
    <property type="evidence" value="ECO:0007669"/>
    <property type="project" value="InterPro"/>
</dbReference>
<dbReference type="KEGG" id="taci:TDSAC_0767"/>
<dbReference type="PANTHER" id="PTHR48084:SF1">
    <property type="entry name" value="2-OXOGLUTARATE SYNTHASE SUBUNIT KORB"/>
    <property type="match status" value="1"/>
</dbReference>
<dbReference type="InterPro" id="IPR011766">
    <property type="entry name" value="TPP_enzyme_TPP-bd"/>
</dbReference>
<dbReference type="Pfam" id="PF02775">
    <property type="entry name" value="TPP_enzyme_C"/>
    <property type="match status" value="1"/>
</dbReference>
<evidence type="ECO:0000313" key="3">
    <source>
        <dbReference type="EMBL" id="AWB10130.1"/>
    </source>
</evidence>
<dbReference type="CDD" id="cd03375">
    <property type="entry name" value="TPP_OGFOR"/>
    <property type="match status" value="1"/>
</dbReference>
<gene>
    <name evidence="3" type="ORF">TDSAC_0767</name>
</gene>
<dbReference type="PANTHER" id="PTHR48084">
    <property type="entry name" value="2-OXOGLUTARATE OXIDOREDUCTASE SUBUNIT KORB-RELATED"/>
    <property type="match status" value="1"/>
</dbReference>
<evidence type="ECO:0000256" key="1">
    <source>
        <dbReference type="ARBA" id="ARBA00023002"/>
    </source>
</evidence>
<reference evidence="3 4" key="1">
    <citation type="submission" date="2017-04" db="EMBL/GenBank/DDBJ databases">
        <title>Genomic insights into metabolism of Thermodesulfobium acidiphilum.</title>
        <authorList>
            <person name="Toshchakov S.V."/>
            <person name="Frolov E.N."/>
            <person name="Kublanov I.V."/>
            <person name="Samarov N.I."/>
            <person name="Novikov A."/>
            <person name="Lebedinsky A.V."/>
            <person name="Bonch-Osmolovskaya E.A."/>
            <person name="Chernyh N.A."/>
        </authorList>
    </citation>
    <scope>NUCLEOTIDE SEQUENCE [LARGE SCALE GENOMIC DNA]</scope>
    <source>
        <strain evidence="3 4">3127-1</strain>
    </source>
</reference>
<feature type="domain" description="Thiamine pyrophosphate enzyme TPP-binding" evidence="2">
    <location>
        <begin position="59"/>
        <end position="198"/>
    </location>
</feature>
<dbReference type="GO" id="GO:0045333">
    <property type="term" value="P:cellular respiration"/>
    <property type="evidence" value="ECO:0007669"/>
    <property type="project" value="UniProtKB-ARBA"/>
</dbReference>
<sequence>MIGELVKRYLRMDRLPHMWCPGCGHGIALGALLRAFDRVKIDKDRTVILSGIGCASRVVGYLDFSTVHTTHGRALAFATGLRLVRDDVKVIVIMGDGDALAIGGNHFIHACRRNIDITAIVLNNQIYGMTGGQSSPTTPQSMLSTTTPYGNFARAFDFCNLAIGAGATYVARATTYHVSLMTELYASAIKHHGFSFVETFTQCPVNYGRRNKFPDPASMLKYMKDISVPFKVAQNMGSDELQGKIVIGELIKEKEDVELNKVVRERIMKFRGGAQ</sequence>
<evidence type="ECO:0000313" key="4">
    <source>
        <dbReference type="Proteomes" id="UP000244792"/>
    </source>
</evidence>
<dbReference type="EMBL" id="CP020921">
    <property type="protein sequence ID" value="AWB10130.1"/>
    <property type="molecule type" value="Genomic_DNA"/>
</dbReference>
<dbReference type="Gene3D" id="3.40.50.970">
    <property type="match status" value="1"/>
</dbReference>
<dbReference type="InterPro" id="IPR029061">
    <property type="entry name" value="THDP-binding"/>
</dbReference>
<keyword evidence="1" id="KW-0560">Oxidoreductase</keyword>
<dbReference type="RefSeq" id="WP_108308952.1">
    <property type="nucleotide sequence ID" value="NZ_CP020921.1"/>
</dbReference>
<dbReference type="OrthoDB" id="9775140at2"/>